<comment type="subcellular location">
    <subcellularLocation>
        <location evidence="1">Cell membrane</location>
        <topology evidence="1">Multi-pass membrane protein</topology>
    </subcellularLocation>
</comment>
<evidence type="ECO:0000256" key="1">
    <source>
        <dbReference type="ARBA" id="ARBA00004651"/>
    </source>
</evidence>
<feature type="transmembrane region" description="Helical" evidence="6">
    <location>
        <begin position="124"/>
        <end position="144"/>
    </location>
</feature>
<feature type="transmembrane region" description="Helical" evidence="6">
    <location>
        <begin position="340"/>
        <end position="359"/>
    </location>
</feature>
<keyword evidence="4 6" id="KW-1133">Transmembrane helix</keyword>
<protein>
    <submittedName>
        <fullName evidence="7">Wzx</fullName>
    </submittedName>
</protein>
<dbReference type="EMBL" id="MH678630">
    <property type="protein sequence ID" value="AZY91883.1"/>
    <property type="molecule type" value="Genomic_DNA"/>
</dbReference>
<dbReference type="GO" id="GO:0005886">
    <property type="term" value="C:plasma membrane"/>
    <property type="evidence" value="ECO:0007669"/>
    <property type="project" value="UniProtKB-SubCell"/>
</dbReference>
<evidence type="ECO:0000256" key="2">
    <source>
        <dbReference type="ARBA" id="ARBA00022475"/>
    </source>
</evidence>
<feature type="transmembrane region" description="Helical" evidence="6">
    <location>
        <begin position="165"/>
        <end position="182"/>
    </location>
</feature>
<dbReference type="PANTHER" id="PTHR30250">
    <property type="entry name" value="PST FAMILY PREDICTED COLANIC ACID TRANSPORTER"/>
    <property type="match status" value="1"/>
</dbReference>
<feature type="transmembrane region" description="Helical" evidence="6">
    <location>
        <begin position="93"/>
        <end position="112"/>
    </location>
</feature>
<feature type="transmembrane region" description="Helical" evidence="6">
    <location>
        <begin position="408"/>
        <end position="428"/>
    </location>
</feature>
<reference evidence="7" key="1">
    <citation type="journal article" date="2019" name="FEMS Microbiol. Lett.">
        <title>High-throughput screening for texturing Lactococcus strains.</title>
        <authorList>
            <person name="Poulsen V.K."/>
            <person name="Derkx P."/>
            <person name="Oregaard G."/>
        </authorList>
    </citation>
    <scope>NUCLEOTIDE SEQUENCE</scope>
    <source>
        <strain evidence="7">Lll7</strain>
    </source>
</reference>
<name>A0A451F0D5_9LACT</name>
<accession>A0A451F0D5</accession>
<evidence type="ECO:0000256" key="3">
    <source>
        <dbReference type="ARBA" id="ARBA00022692"/>
    </source>
</evidence>
<feature type="transmembrane region" description="Helical" evidence="6">
    <location>
        <begin position="380"/>
        <end position="402"/>
    </location>
</feature>
<feature type="transmembrane region" description="Helical" evidence="6">
    <location>
        <begin position="308"/>
        <end position="328"/>
    </location>
</feature>
<feature type="transmembrane region" description="Helical" evidence="6">
    <location>
        <begin position="271"/>
        <end position="296"/>
    </location>
</feature>
<keyword evidence="3 6" id="KW-0812">Transmembrane</keyword>
<sequence length="510" mass="57704">MKIERTKNAGRNVAFGLIQKTYQIVMPFIMRTIMIYFMGIEYAGLNSLFVSILQVLNLAELGVGAAMMCSMYAPIAEDDTAKICALMNLYKKAFTIIGWIILGFGLLIVPVLPKLISGEIPDTLNLYILYLLYLGNTVLSYWLYAYKNSLLYAHQRLDISSKVSLLTSTLQYVFQILVLIVFHNYYLYVIASITAQVLTNVLTAIRVDKMYPNYRPAGQVDKETYKEIKKKIQGLVTNKIGSTILNSADSIVISAFLGLSILAIYQNYFFIMSSVISIMYIIYQSTIAGIGNSLLVENQSKNYNDFNTMTFAISWLSAVCCCCFIALYQPFMKIWMGDKYLLDYSVIICLVVYFFVLELDQLIGAFKDAAGIWYEDRYRPLVTAIVNLVLNLIMVQFIGLYGVLLSTVISLLVVGIPWMIHNVFSLLFTEQSRLTYCLSLIKYSIVTIVAGALTYCVCIRIADVGIVTLLLKGIIAVIIPMAIFVLIYHKNSHFRRITVIAKRMLLRKSR</sequence>
<organism evidence="7">
    <name type="scientific">Lactococcus lactis</name>
    <dbReference type="NCBI Taxonomy" id="1358"/>
    <lineage>
        <taxon>Bacteria</taxon>
        <taxon>Bacillati</taxon>
        <taxon>Bacillota</taxon>
        <taxon>Bacilli</taxon>
        <taxon>Lactobacillales</taxon>
        <taxon>Streptococcaceae</taxon>
        <taxon>Lactococcus</taxon>
    </lineage>
</organism>
<keyword evidence="2" id="KW-1003">Cell membrane</keyword>
<feature type="transmembrane region" description="Helical" evidence="6">
    <location>
        <begin position="21"/>
        <end position="40"/>
    </location>
</feature>
<proteinExistence type="predicted"/>
<feature type="transmembrane region" description="Helical" evidence="6">
    <location>
        <begin position="468"/>
        <end position="488"/>
    </location>
</feature>
<feature type="transmembrane region" description="Helical" evidence="6">
    <location>
        <begin position="52"/>
        <end position="73"/>
    </location>
</feature>
<dbReference type="InterPro" id="IPR050833">
    <property type="entry name" value="Poly_Biosynth_Transport"/>
</dbReference>
<dbReference type="AlphaFoldDB" id="A0A451F0D5"/>
<feature type="transmembrane region" description="Helical" evidence="6">
    <location>
        <begin position="244"/>
        <end position="265"/>
    </location>
</feature>
<keyword evidence="5 6" id="KW-0472">Membrane</keyword>
<feature type="transmembrane region" description="Helical" evidence="6">
    <location>
        <begin position="440"/>
        <end position="462"/>
    </location>
</feature>
<evidence type="ECO:0000313" key="7">
    <source>
        <dbReference type="EMBL" id="AZY91883.1"/>
    </source>
</evidence>
<dbReference type="PANTHER" id="PTHR30250:SF26">
    <property type="entry name" value="PSMA PROTEIN"/>
    <property type="match status" value="1"/>
</dbReference>
<feature type="transmembrane region" description="Helical" evidence="6">
    <location>
        <begin position="188"/>
        <end position="205"/>
    </location>
</feature>
<evidence type="ECO:0000256" key="4">
    <source>
        <dbReference type="ARBA" id="ARBA00022989"/>
    </source>
</evidence>
<evidence type="ECO:0000256" key="6">
    <source>
        <dbReference type="SAM" id="Phobius"/>
    </source>
</evidence>
<evidence type="ECO:0000256" key="5">
    <source>
        <dbReference type="ARBA" id="ARBA00023136"/>
    </source>
</evidence>